<keyword evidence="6 7" id="KW-0482">Metalloprotease</keyword>
<evidence type="ECO:0000256" key="7">
    <source>
        <dbReference type="RuleBase" id="RU003435"/>
    </source>
</evidence>
<evidence type="ECO:0000256" key="6">
    <source>
        <dbReference type="ARBA" id="ARBA00023049"/>
    </source>
</evidence>
<dbReference type="CDD" id="cd06456">
    <property type="entry name" value="M3A_DCP"/>
    <property type="match status" value="1"/>
</dbReference>
<dbReference type="InterPro" id="IPR034005">
    <property type="entry name" value="M3A_DCP"/>
</dbReference>
<evidence type="ECO:0000313" key="10">
    <source>
        <dbReference type="EMBL" id="GLI56103.1"/>
    </source>
</evidence>
<comment type="caution">
    <text evidence="10">The sequence shown here is derived from an EMBL/GenBank/DDBJ whole genome shotgun (WGS) entry which is preliminary data.</text>
</comment>
<dbReference type="AlphaFoldDB" id="A0A9W6LN15"/>
<name>A0A9W6LN15_9FUSO</name>
<comment type="cofactor">
    <cofactor evidence="7">
        <name>Zn(2+)</name>
        <dbReference type="ChEBI" id="CHEBI:29105"/>
    </cofactor>
    <text evidence="7">Binds 1 zinc ion.</text>
</comment>
<dbReference type="RefSeq" id="WP_281835012.1">
    <property type="nucleotide sequence ID" value="NZ_BSDY01000006.1"/>
</dbReference>
<evidence type="ECO:0000256" key="5">
    <source>
        <dbReference type="ARBA" id="ARBA00022833"/>
    </source>
</evidence>
<dbReference type="EMBL" id="BSDY01000006">
    <property type="protein sequence ID" value="GLI56103.1"/>
    <property type="molecule type" value="Genomic_DNA"/>
</dbReference>
<evidence type="ECO:0000256" key="3">
    <source>
        <dbReference type="ARBA" id="ARBA00022723"/>
    </source>
</evidence>
<organism evidence="10 11">
    <name type="scientific">Propionigenium maris DSM 9537</name>
    <dbReference type="NCBI Taxonomy" id="1123000"/>
    <lineage>
        <taxon>Bacteria</taxon>
        <taxon>Fusobacteriati</taxon>
        <taxon>Fusobacteriota</taxon>
        <taxon>Fusobacteriia</taxon>
        <taxon>Fusobacteriales</taxon>
        <taxon>Fusobacteriaceae</taxon>
        <taxon>Propionigenium</taxon>
    </lineage>
</organism>
<dbReference type="GO" id="GO:0046872">
    <property type="term" value="F:metal ion binding"/>
    <property type="evidence" value="ECO:0007669"/>
    <property type="project" value="UniProtKB-UniRule"/>
</dbReference>
<gene>
    <name evidence="10" type="primary">dcp</name>
    <name evidence="10" type="ORF">PM10SUCC1_16170</name>
</gene>
<dbReference type="InterPro" id="IPR001567">
    <property type="entry name" value="Pept_M3A_M3B_dom"/>
</dbReference>
<dbReference type="InterPro" id="IPR024077">
    <property type="entry name" value="Neurolysin/TOP_dom2"/>
</dbReference>
<evidence type="ECO:0000259" key="9">
    <source>
        <dbReference type="Pfam" id="PF01432"/>
    </source>
</evidence>
<proteinExistence type="inferred from homology"/>
<keyword evidence="5 7" id="KW-0862">Zinc</keyword>
<evidence type="ECO:0000256" key="8">
    <source>
        <dbReference type="SAM" id="Coils"/>
    </source>
</evidence>
<feature type="domain" description="Peptidase M3A/M3B catalytic" evidence="9">
    <location>
        <begin position="204"/>
        <end position="643"/>
    </location>
</feature>
<dbReference type="GO" id="GO:0004222">
    <property type="term" value="F:metalloendopeptidase activity"/>
    <property type="evidence" value="ECO:0007669"/>
    <property type="project" value="InterPro"/>
</dbReference>
<evidence type="ECO:0000313" key="11">
    <source>
        <dbReference type="Proteomes" id="UP001144471"/>
    </source>
</evidence>
<sequence length="648" mass="75331">MERFIYRKVEEDFIDRLKVKIEEIEGKIEKLLKIEKKSYNNFFNEMELLEEELSKMVQPISNENSTYITELGKKLYMEFIPIMNEYASKINQNEEIARAIMEIYEEEELDPVKRRILEKKILEFKSNGIGIEKDKKRRIKEINLELSKLSNEFSQNVTDATNAYELIVEDEGAIGEMPHTDKVTAQVEEGKWRFTLHGPSYVSFMTYCSDRELRREMYRAYVTRAPQNEEIAERVLKLRREKANILGYKNYREFSVASKTADSGEEVIEFLRKLGKEALPTAQREVEELYELAEKLGHGGVEYYDTAYLARKLKEIRYSFDPSELKPYFEMGRVVRGMFDFLEELFNLKFKKQEDAQLWSDKAEAYEVTRDGVELGCLFLDLETSETKRGGAWANSWQRSYLKADGTREVSIGKVTCNFPVSREGVPSLLSQDNVVTLFHEMGHALHNITSSVDEVSAAGFAGTEWDVVEYPSQWFQEFANNKGILKRFAKHYETGEIVPDELLERMFESQKFGEGMAMNRQIEFGLFDMLIHDTTETMEDVQETLDSVRNLVAPLKTPEYNKFQNQFSHIFAGGYAAGYYSYKWAEVLSADSYREMTKEGEVDRELANTFYEKILSRGGSKNMKESFVEVHRREPDGRALLKLVGIL</sequence>
<keyword evidence="4 7" id="KW-0378">Hydrolase</keyword>
<dbReference type="PANTHER" id="PTHR11804">
    <property type="entry name" value="PROTEASE M3 THIMET OLIGOPEPTIDASE-RELATED"/>
    <property type="match status" value="1"/>
</dbReference>
<feature type="coiled-coil region" evidence="8">
    <location>
        <begin position="14"/>
        <end position="52"/>
    </location>
</feature>
<keyword evidence="2 7" id="KW-0645">Protease</keyword>
<reference evidence="10" key="1">
    <citation type="submission" date="2022-12" db="EMBL/GenBank/DDBJ databases">
        <title>Reference genome sequencing for broad-spectrum identification of bacterial and archaeal isolates by mass spectrometry.</title>
        <authorList>
            <person name="Sekiguchi Y."/>
            <person name="Tourlousse D.M."/>
        </authorList>
    </citation>
    <scope>NUCLEOTIDE SEQUENCE</scope>
    <source>
        <strain evidence="10">10succ1</strain>
    </source>
</reference>
<keyword evidence="11" id="KW-1185">Reference proteome</keyword>
<accession>A0A9W6LN15</accession>
<dbReference type="InterPro" id="IPR024079">
    <property type="entry name" value="MetalloPept_cat_dom_sf"/>
</dbReference>
<dbReference type="Proteomes" id="UP001144471">
    <property type="component" value="Unassembled WGS sequence"/>
</dbReference>
<dbReference type="Pfam" id="PF01432">
    <property type="entry name" value="Peptidase_M3"/>
    <property type="match status" value="1"/>
</dbReference>
<dbReference type="SUPFAM" id="SSF55486">
    <property type="entry name" value="Metalloproteases ('zincins'), catalytic domain"/>
    <property type="match status" value="1"/>
</dbReference>
<dbReference type="GO" id="GO:0006518">
    <property type="term" value="P:peptide metabolic process"/>
    <property type="evidence" value="ECO:0007669"/>
    <property type="project" value="TreeGrafter"/>
</dbReference>
<protein>
    <submittedName>
        <fullName evidence="10">Oligopeptidase A</fullName>
    </submittedName>
</protein>
<keyword evidence="3 7" id="KW-0479">Metal-binding</keyword>
<dbReference type="GO" id="GO:0006508">
    <property type="term" value="P:proteolysis"/>
    <property type="evidence" value="ECO:0007669"/>
    <property type="project" value="UniProtKB-KW"/>
</dbReference>
<dbReference type="PANTHER" id="PTHR11804:SF84">
    <property type="entry name" value="SACCHAROLYSIN"/>
    <property type="match status" value="1"/>
</dbReference>
<keyword evidence="8" id="KW-0175">Coiled coil</keyword>
<evidence type="ECO:0000256" key="2">
    <source>
        <dbReference type="ARBA" id="ARBA00022670"/>
    </source>
</evidence>
<dbReference type="InterPro" id="IPR045090">
    <property type="entry name" value="Pept_M3A_M3B"/>
</dbReference>
<comment type="similarity">
    <text evidence="1 7">Belongs to the peptidase M3 family.</text>
</comment>
<dbReference type="Gene3D" id="3.40.390.10">
    <property type="entry name" value="Collagenase (Catalytic Domain)"/>
    <property type="match status" value="1"/>
</dbReference>
<dbReference type="Gene3D" id="1.10.1370.10">
    <property type="entry name" value="Neurolysin, domain 3"/>
    <property type="match status" value="1"/>
</dbReference>
<evidence type="ECO:0000256" key="4">
    <source>
        <dbReference type="ARBA" id="ARBA00022801"/>
    </source>
</evidence>
<evidence type="ECO:0000256" key="1">
    <source>
        <dbReference type="ARBA" id="ARBA00006040"/>
    </source>
</evidence>